<dbReference type="InterPro" id="IPR051701">
    <property type="entry name" value="Mito_OM_Translocase_MSP1"/>
</dbReference>
<evidence type="ECO:0000313" key="4">
    <source>
        <dbReference type="Proteomes" id="UP000235145"/>
    </source>
</evidence>
<comment type="caution">
    <text evidence="3">The sequence shown here is derived from an EMBL/GenBank/DDBJ whole genome shotgun (WGS) entry which is preliminary data.</text>
</comment>
<dbReference type="EMBL" id="NBSK02000009">
    <property type="protein sequence ID" value="KAJ0185652.1"/>
    <property type="molecule type" value="Genomic_DNA"/>
</dbReference>
<dbReference type="PANTHER" id="PTHR45644:SF73">
    <property type="entry name" value="AAA-TYPE ATPASE FAMILY PROTEIN"/>
    <property type="match status" value="1"/>
</dbReference>
<dbReference type="PANTHER" id="PTHR45644">
    <property type="entry name" value="AAA ATPASE, PUTATIVE (AFU_ORTHOLOGUE AFUA_2G12920)-RELATED-RELATED"/>
    <property type="match status" value="1"/>
</dbReference>
<evidence type="ECO:0000313" key="3">
    <source>
        <dbReference type="EMBL" id="KAJ0185652.1"/>
    </source>
</evidence>
<evidence type="ECO:0000256" key="1">
    <source>
        <dbReference type="ARBA" id="ARBA00022741"/>
    </source>
</evidence>
<keyword evidence="1" id="KW-0547">Nucleotide-binding</keyword>
<gene>
    <name evidence="3" type="ORF">LSAT_V11C900476120</name>
</gene>
<keyword evidence="4" id="KW-1185">Reference proteome</keyword>
<reference evidence="3 4" key="1">
    <citation type="journal article" date="2017" name="Nat. Commun.">
        <title>Genome assembly with in vitro proximity ligation data and whole-genome triplication in lettuce.</title>
        <authorList>
            <person name="Reyes-Chin-Wo S."/>
            <person name="Wang Z."/>
            <person name="Yang X."/>
            <person name="Kozik A."/>
            <person name="Arikit S."/>
            <person name="Song C."/>
            <person name="Xia L."/>
            <person name="Froenicke L."/>
            <person name="Lavelle D.O."/>
            <person name="Truco M.J."/>
            <person name="Xia R."/>
            <person name="Zhu S."/>
            <person name="Xu C."/>
            <person name="Xu H."/>
            <person name="Xu X."/>
            <person name="Cox K."/>
            <person name="Korf I."/>
            <person name="Meyers B.C."/>
            <person name="Michelmore R.W."/>
        </authorList>
    </citation>
    <scope>NUCLEOTIDE SEQUENCE [LARGE SCALE GENOMIC DNA]</scope>
    <source>
        <strain evidence="4">cv. Salinas</strain>
        <tissue evidence="3">Seedlings</tissue>
    </source>
</reference>
<protein>
    <submittedName>
        <fullName evidence="3">Uncharacterized protein</fullName>
    </submittedName>
</protein>
<evidence type="ECO:0000256" key="2">
    <source>
        <dbReference type="ARBA" id="ARBA00022840"/>
    </source>
</evidence>
<dbReference type="Proteomes" id="UP000235145">
    <property type="component" value="Unassembled WGS sequence"/>
</dbReference>
<dbReference type="GO" id="GO:0005524">
    <property type="term" value="F:ATP binding"/>
    <property type="evidence" value="ECO:0007669"/>
    <property type="project" value="UniProtKB-KW"/>
</dbReference>
<proteinExistence type="predicted"/>
<dbReference type="AlphaFoldDB" id="A0A9R1UEH8"/>
<name>A0A9R1UEH8_LACSA</name>
<sequence length="88" mass="10186">MRWTTCWVDVKIQGMVNWDGLHTNTKDRERVLVTRCCFVMHVVRLMVNLPDATNMEKILRAILAKEELVHDSDLEAVDNMTATRGVIM</sequence>
<keyword evidence="2" id="KW-0067">ATP-binding</keyword>
<accession>A0A9R1UEH8</accession>
<organism evidence="3 4">
    <name type="scientific">Lactuca sativa</name>
    <name type="common">Garden lettuce</name>
    <dbReference type="NCBI Taxonomy" id="4236"/>
    <lineage>
        <taxon>Eukaryota</taxon>
        <taxon>Viridiplantae</taxon>
        <taxon>Streptophyta</taxon>
        <taxon>Embryophyta</taxon>
        <taxon>Tracheophyta</taxon>
        <taxon>Spermatophyta</taxon>
        <taxon>Magnoliopsida</taxon>
        <taxon>eudicotyledons</taxon>
        <taxon>Gunneridae</taxon>
        <taxon>Pentapetalae</taxon>
        <taxon>asterids</taxon>
        <taxon>campanulids</taxon>
        <taxon>Asterales</taxon>
        <taxon>Asteraceae</taxon>
        <taxon>Cichorioideae</taxon>
        <taxon>Cichorieae</taxon>
        <taxon>Lactucinae</taxon>
        <taxon>Lactuca</taxon>
    </lineage>
</organism>